<evidence type="ECO:0000313" key="1">
    <source>
        <dbReference type="EMBL" id="MDQ9295401.1"/>
    </source>
</evidence>
<dbReference type="PANTHER" id="PTHR43194">
    <property type="entry name" value="HYDROLASE ALPHA/BETA FOLD FAMILY"/>
    <property type="match status" value="1"/>
</dbReference>
<dbReference type="SUPFAM" id="SSF53474">
    <property type="entry name" value="alpha/beta-Hydrolases"/>
    <property type="match status" value="1"/>
</dbReference>
<keyword evidence="2" id="KW-0378">Hydrolase</keyword>
<dbReference type="PANTHER" id="PTHR43194:SF4">
    <property type="entry name" value="AB HYDROLASE-1 DOMAIN-CONTAINING PROTEIN"/>
    <property type="match status" value="1"/>
</dbReference>
<dbReference type="Proteomes" id="UP000254454">
    <property type="component" value="Unassembled WGS sequence"/>
</dbReference>
<dbReference type="Proteomes" id="UP001235723">
    <property type="component" value="Unassembled WGS sequence"/>
</dbReference>
<proteinExistence type="predicted"/>
<dbReference type="EMBL" id="QONO01000297">
    <property type="protein sequence ID" value="RDR20247.1"/>
    <property type="molecule type" value="Genomic_DNA"/>
</dbReference>
<dbReference type="GO" id="GO:0016787">
    <property type="term" value="F:hydrolase activity"/>
    <property type="evidence" value="ECO:0007669"/>
    <property type="project" value="UniProtKB-KW"/>
</dbReference>
<dbReference type="Gene3D" id="3.40.50.1820">
    <property type="entry name" value="alpha/beta hydrolase"/>
    <property type="match status" value="1"/>
</dbReference>
<dbReference type="InterPro" id="IPR029058">
    <property type="entry name" value="AB_hydrolase_fold"/>
</dbReference>
<evidence type="ECO:0000313" key="3">
    <source>
        <dbReference type="Proteomes" id="UP000254454"/>
    </source>
</evidence>
<dbReference type="CDD" id="cd12810">
    <property type="entry name" value="Esterase_713_like-3"/>
    <property type="match status" value="1"/>
</dbReference>
<dbReference type="InterPro" id="IPR050228">
    <property type="entry name" value="Carboxylesterase_BioH"/>
</dbReference>
<evidence type="ECO:0000313" key="2">
    <source>
        <dbReference type="EMBL" id="RDR20247.1"/>
    </source>
</evidence>
<protein>
    <submittedName>
        <fullName evidence="1">Alpha/beta fold hydrolase</fullName>
    </submittedName>
    <submittedName>
        <fullName evidence="2">Alpha/beta hydrolase family protein</fullName>
    </submittedName>
</protein>
<reference evidence="1 4" key="2">
    <citation type="submission" date="2021-05" db="EMBL/GenBank/DDBJ databases">
        <title>Genome sequence of E. marmotae isolates.</title>
        <authorList>
            <person name="Binsker U."/>
            <person name="Hammerl J.A."/>
        </authorList>
    </citation>
    <scope>NUCLEOTIDE SEQUENCE [LARGE SCALE GENOMIC DNA]</scope>
    <source>
        <strain evidence="1 4">21-MO00586</strain>
    </source>
</reference>
<accession>A0A370UZT3</accession>
<reference evidence="2 3" key="1">
    <citation type="submission" date="2018-06" db="EMBL/GenBank/DDBJ databases">
        <title>Recombination Drives Gene Content and Phenotype Evolution in Wild Type E. coli Strains.</title>
        <authorList>
            <person name="Field C.M."/>
            <person name="Silander O.K."/>
            <person name="Van Nimwegen E."/>
        </authorList>
    </citation>
    <scope>NUCLEOTIDE SEQUENCE [LARGE SCALE GENOMIC DNA]</scope>
    <source>
        <strain evidence="2 3">SC344</strain>
    </source>
</reference>
<keyword evidence="4" id="KW-1185">Reference proteome</keyword>
<dbReference type="EMBL" id="JAHCRT010000018">
    <property type="protein sequence ID" value="MDQ9295401.1"/>
    <property type="molecule type" value="Genomic_DNA"/>
</dbReference>
<gene>
    <name evidence="2" type="ORF">C4A13_00270</name>
    <name evidence="1" type="ORF">KJE03_18345</name>
</gene>
<evidence type="ECO:0000313" key="4">
    <source>
        <dbReference type="Proteomes" id="UP001235723"/>
    </source>
</evidence>
<name>A0A370UZT3_9ESCH</name>
<sequence>MSHKTSFKKTVGNVLLSGLIFSVSGCAMHNIQSQSAEPHIVLQTQGSFTVGGTTVKHSGTFSEQNFLSPDGQTAYGDHAYVFYQIPVNTHKYPLVFQHGGAQTKRTWESTPDGRDGFQNIFLKKNYSVYLVDQPRMGEAGLSTKDDTGKNPWAGNPMYADKTFFLLSRVGNEQGVFKNSQFPDNPESIEAFQRYWNPYSGELDNELNAKTLAQLFENIGQGILITHSMGGTIGWRTPFYTDNVKAIVAYEPGGTPFIFPENEIPSPVKTTFAPLSASAMGVPMNEFLKLTRIPIVIYYGDFIAEKPDTAVGPDKWRSEYEMAKQFVMAINRHGGDATLVHLPDIGIKGNSHFLMAEKNNQEIAGIMASWLHDKGLDK</sequence>
<dbReference type="PROSITE" id="PS51257">
    <property type="entry name" value="PROKAR_LIPOPROTEIN"/>
    <property type="match status" value="1"/>
</dbReference>
<dbReference type="AlphaFoldDB" id="A0A370UZT3"/>
<dbReference type="GeneID" id="86945223"/>
<comment type="caution">
    <text evidence="2">The sequence shown here is derived from an EMBL/GenBank/DDBJ whole genome shotgun (WGS) entry which is preliminary data.</text>
</comment>
<organism evidence="2 3">
    <name type="scientific">Escherichia marmotae</name>
    <dbReference type="NCBI Taxonomy" id="1499973"/>
    <lineage>
        <taxon>Bacteria</taxon>
        <taxon>Pseudomonadati</taxon>
        <taxon>Pseudomonadota</taxon>
        <taxon>Gammaproteobacteria</taxon>
        <taxon>Enterobacterales</taxon>
        <taxon>Enterobacteriaceae</taxon>
        <taxon>Escherichia</taxon>
    </lineage>
</organism>
<dbReference type="RefSeq" id="WP_072274862.1">
    <property type="nucleotide sequence ID" value="NZ_CP072689.1"/>
</dbReference>